<reference evidence="3 4" key="1">
    <citation type="submission" date="2016-02" db="EMBL/GenBank/DDBJ databases">
        <title>Complete genome sequence of Halocynthiibacter arcticus PAMC 20958t from arctic marine sediment.</title>
        <authorList>
            <person name="Lee Y.M."/>
            <person name="Baek K."/>
            <person name="Lee H.K."/>
            <person name="Shin S.C."/>
        </authorList>
    </citation>
    <scope>NUCLEOTIDE SEQUENCE [LARGE SCALE GENOMIC DNA]</scope>
    <source>
        <strain evidence="3">PAMC 20958</strain>
    </source>
</reference>
<dbReference type="KEGG" id="hat:RC74_07635"/>
<keyword evidence="1" id="KW-0732">Signal</keyword>
<dbReference type="Pfam" id="PF09084">
    <property type="entry name" value="NMT1"/>
    <property type="match status" value="1"/>
</dbReference>
<gene>
    <name evidence="3" type="ORF">RC74_07635</name>
</gene>
<feature type="domain" description="SsuA/THI5-like" evidence="2">
    <location>
        <begin position="36"/>
        <end position="237"/>
    </location>
</feature>
<evidence type="ECO:0000256" key="1">
    <source>
        <dbReference type="SAM" id="SignalP"/>
    </source>
</evidence>
<dbReference type="SUPFAM" id="SSF53850">
    <property type="entry name" value="Periplasmic binding protein-like II"/>
    <property type="match status" value="1"/>
</dbReference>
<keyword evidence="4" id="KW-1185">Reference proteome</keyword>
<protein>
    <submittedName>
        <fullName evidence="3">Nitrate ABC transporter substrate-binding protein</fullName>
    </submittedName>
</protein>
<dbReference type="AlphaFoldDB" id="A0A126UYK4"/>
<dbReference type="STRING" id="1579316.RC74_07635"/>
<sequence length="336" mass="36071">MYIKKIGLGVFGAMLAGTGAHANEAITFGTNWVAQAEHGGFYQAVADGTYADCGLDVTIVAGGPNVNNRALLLAGKIDFLMDGNLLQPFNSAAEDIPMVVVSAIFQKEPQVIMTHPGQGLDTWESLKTADTLLIGNGGYQSFYRWMVSTGFRDEQRKPYTYNSAPFLTDLKSGQQGYVTSEPYAIQTEAGFEPNVFLLADNGFNTYSTLIAAMQKTVDTKPEVVQCFVDASAIGWNNYLYGDATAANALIQAENPDLGDANIAFAVEQLKKYGIVDSGESETTGIGSMSMERIASFYEKMVTAGVVEAGLDYESVVDLSFVNKGVGLDVKSRLLGN</sequence>
<feature type="chain" id="PRO_5007443560" evidence="1">
    <location>
        <begin position="23"/>
        <end position="336"/>
    </location>
</feature>
<dbReference type="RefSeq" id="WP_038999892.1">
    <property type="nucleotide sequence ID" value="NZ_CP014327.1"/>
</dbReference>
<evidence type="ECO:0000313" key="4">
    <source>
        <dbReference type="Proteomes" id="UP000070371"/>
    </source>
</evidence>
<evidence type="ECO:0000313" key="3">
    <source>
        <dbReference type="EMBL" id="AML51148.1"/>
    </source>
</evidence>
<evidence type="ECO:0000259" key="2">
    <source>
        <dbReference type="Pfam" id="PF09084"/>
    </source>
</evidence>
<proteinExistence type="predicted"/>
<dbReference type="Proteomes" id="UP000070371">
    <property type="component" value="Chromosome"/>
</dbReference>
<dbReference type="GO" id="GO:0009228">
    <property type="term" value="P:thiamine biosynthetic process"/>
    <property type="evidence" value="ECO:0007669"/>
    <property type="project" value="InterPro"/>
</dbReference>
<name>A0A126UYK4_9RHOB</name>
<dbReference type="InterPro" id="IPR027939">
    <property type="entry name" value="NMT1/THI5"/>
</dbReference>
<dbReference type="PANTHER" id="PTHR31528">
    <property type="entry name" value="4-AMINO-5-HYDROXYMETHYL-2-METHYLPYRIMIDINE PHOSPHATE SYNTHASE THI11-RELATED"/>
    <property type="match status" value="1"/>
</dbReference>
<organism evidence="3 4">
    <name type="scientific">Falsihalocynthiibacter arcticus</name>
    <dbReference type="NCBI Taxonomy" id="1579316"/>
    <lineage>
        <taxon>Bacteria</taxon>
        <taxon>Pseudomonadati</taxon>
        <taxon>Pseudomonadota</taxon>
        <taxon>Alphaproteobacteria</taxon>
        <taxon>Rhodobacterales</taxon>
        <taxon>Roseobacteraceae</taxon>
        <taxon>Falsihalocynthiibacter</taxon>
    </lineage>
</organism>
<feature type="signal peptide" evidence="1">
    <location>
        <begin position="1"/>
        <end position="22"/>
    </location>
</feature>
<dbReference type="EMBL" id="CP014327">
    <property type="protein sequence ID" value="AML51148.1"/>
    <property type="molecule type" value="Genomic_DNA"/>
</dbReference>
<dbReference type="InterPro" id="IPR015168">
    <property type="entry name" value="SsuA/THI5"/>
</dbReference>
<dbReference type="Gene3D" id="3.40.190.10">
    <property type="entry name" value="Periplasmic binding protein-like II"/>
    <property type="match status" value="2"/>
</dbReference>
<dbReference type="PANTHER" id="PTHR31528:SF3">
    <property type="entry name" value="THIAMINE BIOSYNTHESIS PROTEIN HI_0357-RELATED"/>
    <property type="match status" value="1"/>
</dbReference>
<dbReference type="OrthoDB" id="5372616at2"/>
<accession>A0A126UYK4</accession>